<proteinExistence type="predicted"/>
<organism evidence="2 3">
    <name type="scientific">Cytospora paraplurivora</name>
    <dbReference type="NCBI Taxonomy" id="2898453"/>
    <lineage>
        <taxon>Eukaryota</taxon>
        <taxon>Fungi</taxon>
        <taxon>Dikarya</taxon>
        <taxon>Ascomycota</taxon>
        <taxon>Pezizomycotina</taxon>
        <taxon>Sordariomycetes</taxon>
        <taxon>Sordariomycetidae</taxon>
        <taxon>Diaporthales</taxon>
        <taxon>Cytosporaceae</taxon>
        <taxon>Cytospora</taxon>
    </lineage>
</organism>
<gene>
    <name evidence="2" type="ORF">SLS53_001217</name>
</gene>
<dbReference type="Proteomes" id="UP001320245">
    <property type="component" value="Unassembled WGS sequence"/>
</dbReference>
<dbReference type="AlphaFoldDB" id="A0AAN9YMM5"/>
<reference evidence="2 3" key="1">
    <citation type="journal article" date="2023" name="PLoS ONE">
        <title>Cytospora paraplurivora sp. nov. isolated from orchards with fruit tree decline syndrome in Ontario, Canada.</title>
        <authorList>
            <person name="Ilyukhin E."/>
            <person name="Nguyen H.D.T."/>
            <person name="Castle A.J."/>
            <person name="Ellouze W."/>
        </authorList>
    </citation>
    <scope>NUCLEOTIDE SEQUENCE [LARGE SCALE GENOMIC DNA]</scope>
    <source>
        <strain evidence="2 3">FDS-564</strain>
    </source>
</reference>
<dbReference type="EMBL" id="JAJSPL020000003">
    <property type="protein sequence ID" value="KAK7747965.1"/>
    <property type="molecule type" value="Genomic_DNA"/>
</dbReference>
<sequence>MSNAKWDDASVQDLTFAVMMSANDGNINIKANWDKVEEIMKDWGHDFTKSAMNQRWSKKVLKDFRQRHPDGDGGSSPATPASKAGGGSSAARTPKTPASRKGKGKGKKRAAEAGVDADDEESDPVTKAETPRAAKKVKDEVKHEVKDEDVSSANF</sequence>
<evidence type="ECO:0000313" key="2">
    <source>
        <dbReference type="EMBL" id="KAK7747965.1"/>
    </source>
</evidence>
<feature type="compositionally biased region" description="Basic residues" evidence="1">
    <location>
        <begin position="98"/>
        <end position="108"/>
    </location>
</feature>
<evidence type="ECO:0000313" key="3">
    <source>
        <dbReference type="Proteomes" id="UP001320245"/>
    </source>
</evidence>
<keyword evidence="3" id="KW-1185">Reference proteome</keyword>
<comment type="caution">
    <text evidence="2">The sequence shown here is derived from an EMBL/GenBank/DDBJ whole genome shotgun (WGS) entry which is preliminary data.</text>
</comment>
<evidence type="ECO:0000256" key="1">
    <source>
        <dbReference type="SAM" id="MobiDB-lite"/>
    </source>
</evidence>
<accession>A0AAN9YMM5</accession>
<feature type="compositionally biased region" description="Basic and acidic residues" evidence="1">
    <location>
        <begin position="61"/>
        <end position="71"/>
    </location>
</feature>
<name>A0AAN9YMM5_9PEZI</name>
<feature type="compositionally biased region" description="Basic and acidic residues" evidence="1">
    <location>
        <begin position="124"/>
        <end position="149"/>
    </location>
</feature>
<protein>
    <submittedName>
        <fullName evidence="2">Uncharacterized protein</fullName>
    </submittedName>
</protein>
<feature type="region of interest" description="Disordered" evidence="1">
    <location>
        <begin position="61"/>
        <end position="155"/>
    </location>
</feature>